<name>A0A822N6A9_9VIBR</name>
<protein>
    <submittedName>
        <fullName evidence="1">Uncharacterized protein</fullName>
    </submittedName>
</protein>
<reference evidence="2" key="1">
    <citation type="submission" date="2014-06" db="EMBL/GenBank/DDBJ databases">
        <authorList>
            <person name="Le Roux Frederique"/>
        </authorList>
    </citation>
    <scope>NUCLEOTIDE SEQUENCE [LARGE SCALE GENOMIC DNA]</scope>
    <source>
        <strain evidence="2">J5-5</strain>
    </source>
</reference>
<comment type="caution">
    <text evidence="1">The sequence shown here is derived from an EMBL/GenBank/DDBJ whole genome shotgun (WGS) entry which is preliminary data.</text>
</comment>
<proteinExistence type="predicted"/>
<evidence type="ECO:0000313" key="2">
    <source>
        <dbReference type="Proteomes" id="UP000049495"/>
    </source>
</evidence>
<gene>
    <name evidence="1" type="ORF">VCR5J5_690089</name>
</gene>
<sequence>MAATEFVEDFFISIAMNACHLGLDSRYACYPDNTTSQDIGSR</sequence>
<accession>A0A822N6A9</accession>
<dbReference type="EMBL" id="CCJV01000132">
    <property type="protein sequence ID" value="CDT55269.1"/>
    <property type="molecule type" value="Genomic_DNA"/>
</dbReference>
<organism evidence="1 2">
    <name type="scientific">Vibrio crassostreae</name>
    <dbReference type="NCBI Taxonomy" id="246167"/>
    <lineage>
        <taxon>Bacteria</taxon>
        <taxon>Pseudomonadati</taxon>
        <taxon>Pseudomonadota</taxon>
        <taxon>Gammaproteobacteria</taxon>
        <taxon>Vibrionales</taxon>
        <taxon>Vibrionaceae</taxon>
        <taxon>Vibrio</taxon>
    </lineage>
</organism>
<dbReference type="AlphaFoldDB" id="A0A822N6A9"/>
<evidence type="ECO:0000313" key="1">
    <source>
        <dbReference type="EMBL" id="CDT55269.1"/>
    </source>
</evidence>
<dbReference type="Proteomes" id="UP000049495">
    <property type="component" value="Unassembled WGS sequence"/>
</dbReference>